<dbReference type="PANTHER" id="PTHR35807:SF1">
    <property type="entry name" value="TRANSCRIPTIONAL REGULATOR REDD"/>
    <property type="match status" value="1"/>
</dbReference>
<reference evidence="2" key="1">
    <citation type="journal article" date="2019" name="Int. J. Syst. Evol. Microbiol.">
        <title>The Global Catalogue of Microorganisms (GCM) 10K type strain sequencing project: providing services to taxonomists for standard genome sequencing and annotation.</title>
        <authorList>
            <consortium name="The Broad Institute Genomics Platform"/>
            <consortium name="The Broad Institute Genome Sequencing Center for Infectious Disease"/>
            <person name="Wu L."/>
            <person name="Ma J."/>
        </authorList>
    </citation>
    <scope>NUCLEOTIDE SEQUENCE [LARGE SCALE GENOMIC DNA]</scope>
    <source>
        <strain evidence="2">CCUG 53903</strain>
    </source>
</reference>
<evidence type="ECO:0008006" key="3">
    <source>
        <dbReference type="Google" id="ProtNLM"/>
    </source>
</evidence>
<dbReference type="InterPro" id="IPR016032">
    <property type="entry name" value="Sig_transdc_resp-reg_C-effctor"/>
</dbReference>
<dbReference type="InterPro" id="IPR036388">
    <property type="entry name" value="WH-like_DNA-bd_sf"/>
</dbReference>
<dbReference type="Proteomes" id="UP001596058">
    <property type="component" value="Unassembled WGS sequence"/>
</dbReference>
<accession>A0ABW1DFK4</accession>
<dbReference type="RefSeq" id="WP_379525288.1">
    <property type="nucleotide sequence ID" value="NZ_JBHSPA010000136.1"/>
</dbReference>
<evidence type="ECO:0000313" key="1">
    <source>
        <dbReference type="EMBL" id="MFC5835881.1"/>
    </source>
</evidence>
<dbReference type="EMBL" id="JBHSPA010000136">
    <property type="protein sequence ID" value="MFC5835881.1"/>
    <property type="molecule type" value="Genomic_DNA"/>
</dbReference>
<dbReference type="InterPro" id="IPR051677">
    <property type="entry name" value="AfsR-DnrI-RedD_regulator"/>
</dbReference>
<sequence>MVRQDESDTPAIRVLGPLEVGIAGREVNVPGRNGPWLLTGLALGSGRPVPDDQLIEWVWGPAGASVGALRTGVSRVRTWLRDQTSLPDIIELTAHGYRLDVGQVRLDAARFQVHALRCVLIPSARLGKWVRGVRRTG</sequence>
<evidence type="ECO:0000313" key="2">
    <source>
        <dbReference type="Proteomes" id="UP001596058"/>
    </source>
</evidence>
<dbReference type="Gene3D" id="1.10.10.10">
    <property type="entry name" value="Winged helix-like DNA-binding domain superfamily/Winged helix DNA-binding domain"/>
    <property type="match status" value="1"/>
</dbReference>
<dbReference type="PANTHER" id="PTHR35807">
    <property type="entry name" value="TRANSCRIPTIONAL REGULATOR REDD-RELATED"/>
    <property type="match status" value="1"/>
</dbReference>
<name>A0ABW1DFK4_9ACTN</name>
<dbReference type="SUPFAM" id="SSF46894">
    <property type="entry name" value="C-terminal effector domain of the bipartite response regulators"/>
    <property type="match status" value="1"/>
</dbReference>
<keyword evidence="2" id="KW-1185">Reference proteome</keyword>
<comment type="caution">
    <text evidence="1">The sequence shown here is derived from an EMBL/GenBank/DDBJ whole genome shotgun (WGS) entry which is preliminary data.</text>
</comment>
<proteinExistence type="predicted"/>
<protein>
    <recommendedName>
        <fullName evidence="3">OmpR/PhoB-type domain-containing protein</fullName>
    </recommendedName>
</protein>
<organism evidence="1 2">
    <name type="scientific">Nonomuraea insulae</name>
    <dbReference type="NCBI Taxonomy" id="1616787"/>
    <lineage>
        <taxon>Bacteria</taxon>
        <taxon>Bacillati</taxon>
        <taxon>Actinomycetota</taxon>
        <taxon>Actinomycetes</taxon>
        <taxon>Streptosporangiales</taxon>
        <taxon>Streptosporangiaceae</taxon>
        <taxon>Nonomuraea</taxon>
    </lineage>
</organism>
<gene>
    <name evidence="1" type="ORF">ACFPZ3_69730</name>
</gene>